<dbReference type="EMBL" id="ACWF01000077">
    <property type="protein sequence ID" value="EHL78358.1"/>
    <property type="molecule type" value="Genomic_DNA"/>
</dbReference>
<dbReference type="Proteomes" id="UP000011747">
    <property type="component" value="Unassembled WGS sequence"/>
</dbReference>
<proteinExistence type="predicted"/>
<protein>
    <recommendedName>
        <fullName evidence="3">Cytosolic protein</fullName>
    </recommendedName>
</protein>
<accession>G9QKF6</accession>
<dbReference type="PATRIC" id="fig|665952.3.peg.1494"/>
<evidence type="ECO:0008006" key="3">
    <source>
        <dbReference type="Google" id="ProtNLM"/>
    </source>
</evidence>
<keyword evidence="2" id="KW-1185">Reference proteome</keyword>
<dbReference type="HOGENOM" id="CLU_184225_0_0_9"/>
<evidence type="ECO:0000313" key="2">
    <source>
        <dbReference type="Proteomes" id="UP000011747"/>
    </source>
</evidence>
<name>G9QKF6_9BACI</name>
<dbReference type="AlphaFoldDB" id="G9QKF6"/>
<gene>
    <name evidence="1" type="ORF">HMPREF1015_03219</name>
</gene>
<reference evidence="1 2" key="1">
    <citation type="submission" date="2011-09" db="EMBL/GenBank/DDBJ databases">
        <title>The Genome Sequence of Bacillus smithii 7_3_47FAA.</title>
        <authorList>
            <consortium name="The Broad Institute Genome Sequencing Platform"/>
            <person name="Earl A."/>
            <person name="Ward D."/>
            <person name="Feldgarden M."/>
            <person name="Gevers D."/>
            <person name="Daigneault M."/>
            <person name="Strauss J."/>
            <person name="Allen-Vercoe E."/>
            <person name="Young S.K."/>
            <person name="Zeng Q."/>
            <person name="Gargeya S."/>
            <person name="Fitzgerald M."/>
            <person name="Haas B."/>
            <person name="Abouelleil A."/>
            <person name="Alvarado L."/>
            <person name="Arachchi H.M."/>
            <person name="Berlin A."/>
            <person name="Brown A."/>
            <person name="Chapman S.B."/>
            <person name="Chen Z."/>
            <person name="Dunbar C."/>
            <person name="Freedman E."/>
            <person name="Gearin G."/>
            <person name="Goldberg J."/>
            <person name="Griggs A."/>
            <person name="Gujja S."/>
            <person name="Heiman D."/>
            <person name="Howarth C."/>
            <person name="Larson L."/>
            <person name="Lui A."/>
            <person name="MacDonald P.J.P."/>
            <person name="Montmayeur A."/>
            <person name="Murphy C."/>
            <person name="Neiman D."/>
            <person name="Pearson M."/>
            <person name="Priest M."/>
            <person name="Roberts A."/>
            <person name="Saif S."/>
            <person name="Shea T."/>
            <person name="Shenoy N."/>
            <person name="Sisk P."/>
            <person name="Stolte C."/>
            <person name="Sykes S."/>
            <person name="Wortman J."/>
            <person name="Nusbaum C."/>
            <person name="Birren B."/>
        </authorList>
    </citation>
    <scope>NUCLEOTIDE SEQUENCE [LARGE SCALE GENOMIC DNA]</scope>
    <source>
        <strain evidence="1 2">7_3_47FAA</strain>
    </source>
</reference>
<dbReference type="RefSeq" id="WP_003353805.1">
    <property type="nucleotide sequence ID" value="NZ_JH414749.1"/>
</dbReference>
<sequence length="67" mass="7792">MYTGRDMTTLSMTPKNKWKTEELSYFHHAFQQIMPYLNAEGQTLHREITEEIMRRGGLTKGAESGLE</sequence>
<comment type="caution">
    <text evidence="1">The sequence shown here is derived from an EMBL/GenBank/DDBJ whole genome shotgun (WGS) entry which is preliminary data.</text>
</comment>
<organism evidence="1 2">
    <name type="scientific">Bacillus smithii 7_3_47FAA</name>
    <dbReference type="NCBI Taxonomy" id="665952"/>
    <lineage>
        <taxon>Bacteria</taxon>
        <taxon>Bacillati</taxon>
        <taxon>Bacillota</taxon>
        <taxon>Bacilli</taxon>
        <taxon>Bacillales</taxon>
        <taxon>Bacillaceae</taxon>
        <taxon>Bacillus</taxon>
    </lineage>
</organism>
<evidence type="ECO:0000313" key="1">
    <source>
        <dbReference type="EMBL" id="EHL78358.1"/>
    </source>
</evidence>